<sequence>MYIVREGLCCSRCRVGVGRGRSAEYRNTEVRLHEERRIDSSSIGDEKVRTGKGNADLTEYSRSASRIQAVPVMLKTQEQLSKCSTDYWLIQILINYKLFDSRRRLDSYPGYKSPAFPLPPPPYSPWRISDCME</sequence>
<comment type="caution">
    <text evidence="1">The sequence shown here is derived from an EMBL/GenBank/DDBJ whole genome shotgun (WGS) entry which is preliminary data.</text>
</comment>
<evidence type="ECO:0000313" key="2">
    <source>
        <dbReference type="Proteomes" id="UP001519460"/>
    </source>
</evidence>
<reference evidence="1 2" key="1">
    <citation type="journal article" date="2023" name="Sci. Data">
        <title>Genome assembly of the Korean intertidal mud-creeper Batillaria attramentaria.</title>
        <authorList>
            <person name="Patra A.K."/>
            <person name="Ho P.T."/>
            <person name="Jun S."/>
            <person name="Lee S.J."/>
            <person name="Kim Y."/>
            <person name="Won Y.J."/>
        </authorList>
    </citation>
    <scope>NUCLEOTIDE SEQUENCE [LARGE SCALE GENOMIC DNA]</scope>
    <source>
        <strain evidence="1">Wonlab-2016</strain>
    </source>
</reference>
<organism evidence="1 2">
    <name type="scientific">Batillaria attramentaria</name>
    <dbReference type="NCBI Taxonomy" id="370345"/>
    <lineage>
        <taxon>Eukaryota</taxon>
        <taxon>Metazoa</taxon>
        <taxon>Spiralia</taxon>
        <taxon>Lophotrochozoa</taxon>
        <taxon>Mollusca</taxon>
        <taxon>Gastropoda</taxon>
        <taxon>Caenogastropoda</taxon>
        <taxon>Sorbeoconcha</taxon>
        <taxon>Cerithioidea</taxon>
        <taxon>Batillariidae</taxon>
        <taxon>Batillaria</taxon>
    </lineage>
</organism>
<dbReference type="EMBL" id="JACVVK020000841">
    <property type="protein sequence ID" value="KAK7441971.1"/>
    <property type="molecule type" value="Genomic_DNA"/>
</dbReference>
<name>A0ABD0J0R3_9CAEN</name>
<dbReference type="Proteomes" id="UP001519460">
    <property type="component" value="Unassembled WGS sequence"/>
</dbReference>
<gene>
    <name evidence="1" type="ORF">BaRGS_00040545</name>
</gene>
<dbReference type="AlphaFoldDB" id="A0ABD0J0R3"/>
<proteinExistence type="predicted"/>
<accession>A0ABD0J0R3</accession>
<evidence type="ECO:0000313" key="1">
    <source>
        <dbReference type="EMBL" id="KAK7441971.1"/>
    </source>
</evidence>
<keyword evidence="2" id="KW-1185">Reference proteome</keyword>
<feature type="non-terminal residue" evidence="1">
    <location>
        <position position="133"/>
    </location>
</feature>
<protein>
    <submittedName>
        <fullName evidence="1">Uncharacterized protein</fullName>
    </submittedName>
</protein>